<evidence type="ECO:0000259" key="2">
    <source>
        <dbReference type="Pfam" id="PF02254"/>
    </source>
</evidence>
<comment type="caution">
    <text evidence="3">The sequence shown here is derived from an EMBL/GenBank/DDBJ whole genome shotgun (WGS) entry which is preliminary data.</text>
</comment>
<feature type="compositionally biased region" description="Basic and acidic residues" evidence="1">
    <location>
        <begin position="78"/>
        <end position="87"/>
    </location>
</feature>
<gene>
    <name evidence="3" type="ORF">ENQ87_15410</name>
</gene>
<dbReference type="Gene3D" id="3.40.50.720">
    <property type="entry name" value="NAD(P)-binding Rossmann-like Domain"/>
    <property type="match status" value="1"/>
</dbReference>
<evidence type="ECO:0000256" key="1">
    <source>
        <dbReference type="SAM" id="MobiDB-lite"/>
    </source>
</evidence>
<organism evidence="3">
    <name type="scientific">Geobacter metallireducens</name>
    <dbReference type="NCBI Taxonomy" id="28232"/>
    <lineage>
        <taxon>Bacteria</taxon>
        <taxon>Pseudomonadati</taxon>
        <taxon>Thermodesulfobacteriota</taxon>
        <taxon>Desulfuromonadia</taxon>
        <taxon>Geobacterales</taxon>
        <taxon>Geobacteraceae</taxon>
        <taxon>Geobacter</taxon>
    </lineage>
</organism>
<dbReference type="EMBL" id="DSOV01000073">
    <property type="protein sequence ID" value="HEN43721.1"/>
    <property type="molecule type" value="Genomic_DNA"/>
</dbReference>
<dbReference type="Pfam" id="PF02254">
    <property type="entry name" value="TrkA_N"/>
    <property type="match status" value="1"/>
</dbReference>
<feature type="region of interest" description="Disordered" evidence="1">
    <location>
        <begin position="78"/>
        <end position="119"/>
    </location>
</feature>
<accession>A0A831XMZ3</accession>
<feature type="domain" description="RCK N-terminal" evidence="2">
    <location>
        <begin position="5"/>
        <end position="75"/>
    </location>
</feature>
<dbReference type="PANTHER" id="PTHR43833">
    <property type="entry name" value="POTASSIUM CHANNEL PROTEIN 2-RELATED-RELATED"/>
    <property type="match status" value="1"/>
</dbReference>
<dbReference type="PANTHER" id="PTHR43833:SF9">
    <property type="entry name" value="POTASSIUM CHANNEL PROTEIN YUGO-RELATED"/>
    <property type="match status" value="1"/>
</dbReference>
<dbReference type="SUPFAM" id="SSF51735">
    <property type="entry name" value="NAD(P)-binding Rossmann-fold domains"/>
    <property type="match status" value="1"/>
</dbReference>
<protein>
    <recommendedName>
        <fullName evidence="2">RCK N-terminal domain-containing protein</fullName>
    </recommendedName>
</protein>
<evidence type="ECO:0000313" key="3">
    <source>
        <dbReference type="EMBL" id="HEN43721.1"/>
    </source>
</evidence>
<dbReference type="InterPro" id="IPR003148">
    <property type="entry name" value="RCK_N"/>
</dbReference>
<dbReference type="InterPro" id="IPR036291">
    <property type="entry name" value="NAD(P)-bd_dom_sf"/>
</dbReference>
<sequence length="119" mass="13147">MAPITRTLIRKPIPFILIDREPSLTCDAHVAVHGGAAVRQPLRQAGIDRAGGIIVTTNDDSTNIFFTLACRRLTGPATHERPVHDRTGAFVQRLSGTRDNHRRRPSCADSSCPLRRPCR</sequence>
<reference evidence="3" key="1">
    <citation type="journal article" date="2020" name="mSystems">
        <title>Genome- and Community-Level Interaction Insights into Carbon Utilization and Element Cycling Functions of Hydrothermarchaeota in Hydrothermal Sediment.</title>
        <authorList>
            <person name="Zhou Z."/>
            <person name="Liu Y."/>
            <person name="Xu W."/>
            <person name="Pan J."/>
            <person name="Luo Z.H."/>
            <person name="Li M."/>
        </authorList>
    </citation>
    <scope>NUCLEOTIDE SEQUENCE [LARGE SCALE GENOMIC DNA]</scope>
    <source>
        <strain evidence="3">SpSt-349</strain>
    </source>
</reference>
<proteinExistence type="predicted"/>
<dbReference type="InterPro" id="IPR050721">
    <property type="entry name" value="Trk_Ktr_HKT_K-transport"/>
</dbReference>
<name>A0A831XMZ3_GEOME</name>
<dbReference type="AlphaFoldDB" id="A0A831XMZ3"/>
<dbReference type="GO" id="GO:0006813">
    <property type="term" value="P:potassium ion transport"/>
    <property type="evidence" value="ECO:0007669"/>
    <property type="project" value="InterPro"/>
</dbReference>